<dbReference type="AlphaFoldDB" id="A0A512JHU6"/>
<evidence type="ECO:0000313" key="2">
    <source>
        <dbReference type="Proteomes" id="UP000321750"/>
    </source>
</evidence>
<keyword evidence="2" id="KW-1185">Reference proteome</keyword>
<name>A0A512JHU6_9HYPH</name>
<comment type="caution">
    <text evidence="1">The sequence shown here is derived from an EMBL/GenBank/DDBJ whole genome shotgun (WGS) entry which is preliminary data.</text>
</comment>
<gene>
    <name evidence="1" type="ORF">MGN01_13510</name>
</gene>
<accession>A0A512JHU6</accession>
<dbReference type="EMBL" id="BJZV01000005">
    <property type="protein sequence ID" value="GEP09506.1"/>
    <property type="molecule type" value="Genomic_DNA"/>
</dbReference>
<protein>
    <submittedName>
        <fullName evidence="1">Uncharacterized protein</fullName>
    </submittedName>
</protein>
<proteinExistence type="predicted"/>
<organism evidence="1 2">
    <name type="scientific">Methylobacterium gnaphalii</name>
    <dbReference type="NCBI Taxonomy" id="1010610"/>
    <lineage>
        <taxon>Bacteria</taxon>
        <taxon>Pseudomonadati</taxon>
        <taxon>Pseudomonadota</taxon>
        <taxon>Alphaproteobacteria</taxon>
        <taxon>Hyphomicrobiales</taxon>
        <taxon>Methylobacteriaceae</taxon>
        <taxon>Methylobacterium</taxon>
    </lineage>
</organism>
<sequence length="60" mass="6861">MRVHRDAGDEAVRAEARRQHVAFLDLGSRPRRFEFSCHFGVLHIEPVREGPSTRAYCAPV</sequence>
<reference evidence="1 2" key="1">
    <citation type="submission" date="2019-07" db="EMBL/GenBank/DDBJ databases">
        <title>Whole genome shotgun sequence of Methylobacterium gnaphalii NBRC 107716.</title>
        <authorList>
            <person name="Hosoyama A."/>
            <person name="Uohara A."/>
            <person name="Ohji S."/>
            <person name="Ichikawa N."/>
        </authorList>
    </citation>
    <scope>NUCLEOTIDE SEQUENCE [LARGE SCALE GENOMIC DNA]</scope>
    <source>
        <strain evidence="1 2">NBRC 107716</strain>
    </source>
</reference>
<dbReference type="Proteomes" id="UP000321750">
    <property type="component" value="Unassembled WGS sequence"/>
</dbReference>
<evidence type="ECO:0000313" key="1">
    <source>
        <dbReference type="EMBL" id="GEP09506.1"/>
    </source>
</evidence>